<dbReference type="EMBL" id="JAPDRQ010000056">
    <property type="protein sequence ID" value="KAJ9657990.1"/>
    <property type="molecule type" value="Genomic_DNA"/>
</dbReference>
<evidence type="ECO:0000313" key="2">
    <source>
        <dbReference type="Proteomes" id="UP001172386"/>
    </source>
</evidence>
<dbReference type="Proteomes" id="UP001172386">
    <property type="component" value="Unassembled WGS sequence"/>
</dbReference>
<name>A0ACC3AAB8_9EURO</name>
<sequence>MLQDSIQVPPPEEVMTDQSTDAIAPSEITPARFDDLQARVNQLERALQSQQARGNGTEEPSPPADILTENQHESMRINSHRSGDDGIRISLLQDGITSRFEAVQSFINGLGSDDDAEEICSAAADLYMLHQVTQQYPPRESASYDKIVDVISHMQRLLPDITTCLTLVGLYFQYFENCFRVLHRHTSLIKFRAVLDNSLSRAERDAWLPLLLSVISIASSLNTLPECNIPRLHGETDGIGAYQLIRNYLSLLTPRKWKEISNIQIAVLSLQFQKSCPFNDLESWLWSGNVLRRAMAAGVHDLRSTSGDIFRAEMNQRLWLTILETDLTFAVASSMPANCPIWQGPPPMSVNDEELQPGMTRSPRCKNIEEWTDGVCQYVLAQSHNDRMKAYSLVSSGATASYGTVLQHTRHLEQIIHDLPQFFRLGSPDEASNTPHRLLAQMELDLLLRRPLIACYAPFAAQMPTDDSFKEARIPWIQSCTFSACFQDLFDPKYPLMDLPRPEGLWDFYYRRYNWDIDQFFFANCLELQRLRRLDPGAADASSPEFFGHTLRSSAKVKGWTIEGIIKSIEEGIHPLMRRVGRPGSSLRDLVRWVAVLGSLKVSPACTRHAIKNELQSLIASLKHRFADQIDRPKAQSDPVRPDWDEKRKIRWLQRYLLQYEDDHDLDVQPPAMFSEYVMSTREVANP</sequence>
<evidence type="ECO:0000313" key="1">
    <source>
        <dbReference type="EMBL" id="KAJ9657990.1"/>
    </source>
</evidence>
<gene>
    <name evidence="1" type="ORF">H2198_003959</name>
</gene>
<proteinExistence type="predicted"/>
<organism evidence="1 2">
    <name type="scientific">Neophaeococcomyces mojaviensis</name>
    <dbReference type="NCBI Taxonomy" id="3383035"/>
    <lineage>
        <taxon>Eukaryota</taxon>
        <taxon>Fungi</taxon>
        <taxon>Dikarya</taxon>
        <taxon>Ascomycota</taxon>
        <taxon>Pezizomycotina</taxon>
        <taxon>Eurotiomycetes</taxon>
        <taxon>Chaetothyriomycetidae</taxon>
        <taxon>Chaetothyriales</taxon>
        <taxon>Chaetothyriales incertae sedis</taxon>
        <taxon>Neophaeococcomyces</taxon>
    </lineage>
</organism>
<reference evidence="1" key="1">
    <citation type="submission" date="2022-10" db="EMBL/GenBank/DDBJ databases">
        <title>Culturing micro-colonial fungi from biological soil crusts in the Mojave desert and describing Neophaeococcomyces mojavensis, and introducing the new genera and species Taxawa tesnikishii.</title>
        <authorList>
            <person name="Kurbessoian T."/>
            <person name="Stajich J.E."/>
        </authorList>
    </citation>
    <scope>NUCLEOTIDE SEQUENCE</scope>
    <source>
        <strain evidence="1">JES_112</strain>
    </source>
</reference>
<keyword evidence="2" id="KW-1185">Reference proteome</keyword>
<accession>A0ACC3AAB8</accession>
<comment type="caution">
    <text evidence="1">The sequence shown here is derived from an EMBL/GenBank/DDBJ whole genome shotgun (WGS) entry which is preliminary data.</text>
</comment>
<protein>
    <submittedName>
        <fullName evidence="1">Uncharacterized protein</fullName>
    </submittedName>
</protein>